<proteinExistence type="predicted"/>
<protein>
    <submittedName>
        <fullName evidence="1">Uncharacterized protein</fullName>
    </submittedName>
</protein>
<keyword evidence="2" id="KW-1185">Reference proteome</keyword>
<comment type="caution">
    <text evidence="1">The sequence shown here is derived from an EMBL/GenBank/DDBJ whole genome shotgun (WGS) entry which is preliminary data.</text>
</comment>
<dbReference type="AlphaFoldDB" id="A0A1R1HYU9"/>
<reference evidence="1 2" key="1">
    <citation type="submission" date="2016-10" db="EMBL/GenBank/DDBJ databases">
        <title>Alkaliphiles isolated from bioreactors.</title>
        <authorList>
            <person name="Salah Z."/>
            <person name="Rout S.P."/>
            <person name="Humphreys P.N."/>
        </authorList>
    </citation>
    <scope>NUCLEOTIDE SEQUENCE [LARGE SCALE GENOMIC DNA]</scope>
    <source>
        <strain evidence="1 2">ZS02</strain>
    </source>
</reference>
<dbReference type="STRING" id="418702.BJN45_16930"/>
<dbReference type="Proteomes" id="UP000187526">
    <property type="component" value="Unassembled WGS sequence"/>
</dbReference>
<accession>A0A1R1HYU9</accession>
<evidence type="ECO:0000313" key="2">
    <source>
        <dbReference type="Proteomes" id="UP000187526"/>
    </source>
</evidence>
<sequence length="156" mass="17600">MGNLLISVPDIADSDLIYSEHETRQILKFFWPEESAFIDGASIDNPTRRLAQTALIAAIDGSYAQGFIDVLLRSLTHPAKGLGPLAKRLAQRYTRHWWQHAQREDLEDVRIYESVRNGIARALKSRLIGIKNGVAIKRGISPFHVQVQLVSNILWS</sequence>
<dbReference type="RefSeq" id="WP_076097411.1">
    <property type="nucleotide sequence ID" value="NZ_MTHD01000008.1"/>
</dbReference>
<gene>
    <name evidence="1" type="ORF">BJN45_16930</name>
</gene>
<evidence type="ECO:0000313" key="1">
    <source>
        <dbReference type="EMBL" id="OMG51696.1"/>
    </source>
</evidence>
<dbReference type="OrthoDB" id="9182105at2"/>
<organism evidence="1 2">
    <name type="scientific">Azonexus hydrophilus</name>
    <dbReference type="NCBI Taxonomy" id="418702"/>
    <lineage>
        <taxon>Bacteria</taxon>
        <taxon>Pseudomonadati</taxon>
        <taxon>Pseudomonadota</taxon>
        <taxon>Betaproteobacteria</taxon>
        <taxon>Rhodocyclales</taxon>
        <taxon>Azonexaceae</taxon>
        <taxon>Azonexus</taxon>
    </lineage>
</organism>
<name>A0A1R1HYU9_9RHOO</name>
<dbReference type="EMBL" id="MTHD01000008">
    <property type="protein sequence ID" value="OMG51696.1"/>
    <property type="molecule type" value="Genomic_DNA"/>
</dbReference>